<dbReference type="PANTHER" id="PTHR37841">
    <property type="entry name" value="GLR2918 PROTEIN"/>
    <property type="match status" value="1"/>
</dbReference>
<evidence type="ECO:0000313" key="2">
    <source>
        <dbReference type="EMBL" id="NME71601.1"/>
    </source>
</evidence>
<gene>
    <name evidence="2" type="ORF">HHU12_26775</name>
</gene>
<accession>A0A7X9RZJ7</accession>
<evidence type="ECO:0000313" key="3">
    <source>
        <dbReference type="Proteomes" id="UP000576082"/>
    </source>
</evidence>
<comment type="caution">
    <text evidence="2">The sequence shown here is derived from an EMBL/GenBank/DDBJ whole genome shotgun (WGS) entry which is preliminary data.</text>
</comment>
<evidence type="ECO:0000256" key="1">
    <source>
        <dbReference type="SAM" id="SignalP"/>
    </source>
</evidence>
<dbReference type="PANTHER" id="PTHR37841:SF1">
    <property type="entry name" value="DUF3298 DOMAIN-CONTAINING PROTEIN"/>
    <property type="match status" value="1"/>
</dbReference>
<dbReference type="Proteomes" id="UP000576082">
    <property type="component" value="Unassembled WGS sequence"/>
</dbReference>
<dbReference type="AlphaFoldDB" id="A0A7X9RZJ7"/>
<name>A0A7X9RZJ7_9BACT</name>
<reference evidence="2 3" key="1">
    <citation type="submission" date="2020-04" db="EMBL/GenBank/DDBJ databases">
        <title>Flammeovirga sp. SR4, a novel species isolated from seawater.</title>
        <authorList>
            <person name="Wang X."/>
        </authorList>
    </citation>
    <scope>NUCLEOTIDE SEQUENCE [LARGE SCALE GENOMIC DNA]</scope>
    <source>
        <strain evidence="2 3">ATCC 23126</strain>
    </source>
</reference>
<organism evidence="2 3">
    <name type="scientific">Flammeovirga aprica JL-4</name>
    <dbReference type="NCBI Taxonomy" id="694437"/>
    <lineage>
        <taxon>Bacteria</taxon>
        <taxon>Pseudomonadati</taxon>
        <taxon>Bacteroidota</taxon>
        <taxon>Cytophagia</taxon>
        <taxon>Cytophagales</taxon>
        <taxon>Flammeovirgaceae</taxon>
        <taxon>Flammeovirga</taxon>
    </lineage>
</organism>
<dbReference type="InterPro" id="IPR032774">
    <property type="entry name" value="WG_beta_rep"/>
</dbReference>
<feature type="signal peptide" evidence="1">
    <location>
        <begin position="1"/>
        <end position="24"/>
    </location>
</feature>
<feature type="chain" id="PRO_5030932601" evidence="1">
    <location>
        <begin position="25"/>
        <end position="1054"/>
    </location>
</feature>
<keyword evidence="1" id="KW-0732">Signal</keyword>
<proteinExistence type="predicted"/>
<dbReference type="Pfam" id="PF14903">
    <property type="entry name" value="WG_beta_rep"/>
    <property type="match status" value="2"/>
</dbReference>
<keyword evidence="3" id="KW-1185">Reference proteome</keyword>
<dbReference type="RefSeq" id="WP_169659815.1">
    <property type="nucleotide sequence ID" value="NZ_JABANE010000105.1"/>
</dbReference>
<sequence length="1054" mass="121469">MNQTFKVLCFLALCALFSFTTSLPKDPLKRAKYFKHYNSNNVAFQKGKIAKSIPIGTRPEFVLKTDEYYKKRNYHPAHYTASTDDFDTEQEFENALKRVISPIKNIYDSLSSLNETTALEFSSSKSAKELLKSKKKRLEFKGVFEADFIGLNVDGFHIVRRGLKYGMIDEAGRIAIPIEYDNIDVPSEGKVSARKGHKWGYLNLKGETVIPFHFDHAQVFTKGYASVVSNEREGVIDSSGTWIAGLDENDDWLSVVLRPIVYTTTVDIYNYKGEDSEMHTELYIIPNRLTNTSPLVVYNENLNNWRDSIGGESMEYPRTKVRGYYVLFEQFIFDANGRFINFLDQPYKIDSNNSVGEIQIGYVRGQDQVYAIRPQADVRKIDGSTLEISSVTNKLLAVRKRNEGILLFNMDAFEYIHNSKGAIIARENSFIVNGETTKQYDLDGNLLVEVGLTTEFFESYTLYKKGAKYGFIFDDSYTEAVYEAYENDSKLSYIFIKENGKWSVFDKDLIGQTNFEFDKYEVLDEGTFRLYKGNKFQIFDNGKLYPRFFKPIKDEVVSTAENSTEMLYPISTIGKYEPAYWGYLDKKGDVVIPHQFIEASRFKDGLAVVKSNTSKKKGVITTEGKYIIPPVYSKIKRTGKYFLAQRGYSVKLLDRNNTIVKSFEKQMISECGDNSFTLKSYGWQWDKEEIYYDVNNSYEAKIKKAWLTKKGYAQVSLFVDQQVEENQEIMYAHRKKHDTLYDYLLQHNIAFNATGERTIVTETPILKGISGKPLQLESFNKGIYTYKVIDKMLAAKDYLYVRTKEKVALDGNTVIDDIGLQKFICKNEKGKIGVYDKGIKKWFVPLEYDEIVEHQNLLLLRKGKQVSLSNLEGDIFNFEVTSKHLKGMGFYLNQYLFCPSIGDTLFDLKNEKKITLPRKFDQLEPFKVNDHLIVVGDGYYCNFHNERVEIYKEGLAYFYKLSSTDKALIVNSYAANLLSSGSDTRMWWGIVDENCVWIHKPKYDKIINIDHTIYGCTLMSKNYIKAVRLNLDGTTVKVDDYDELSRVSEHYGIE</sequence>
<dbReference type="EMBL" id="JABANE010000105">
    <property type="protein sequence ID" value="NME71601.1"/>
    <property type="molecule type" value="Genomic_DNA"/>
</dbReference>
<protein>
    <submittedName>
        <fullName evidence="2">WG repeat-containing protein</fullName>
    </submittedName>
</protein>